<dbReference type="PRINTS" id="PR00406">
    <property type="entry name" value="CYTB5RDTASE"/>
</dbReference>
<dbReference type="SUPFAM" id="SSF52343">
    <property type="entry name" value="Ferredoxin reductase-like, C-terminal NADP-linked domain"/>
    <property type="match status" value="1"/>
</dbReference>
<dbReference type="FunFam" id="2.40.30.10:FF:000063">
    <property type="entry name" value="Cytochrome b5 reductase 4"/>
    <property type="match status" value="1"/>
</dbReference>
<reference evidence="8 9" key="1">
    <citation type="journal article" date="2018" name="G3 (Bethesda)">
        <title>A High-Quality Reference Genome for the Invasive Mosquitofish Gambusia affinis Using a Chicago Library.</title>
        <authorList>
            <person name="Hoffberg S.L."/>
            <person name="Troendle N.J."/>
            <person name="Glenn T.C."/>
            <person name="Mahmud O."/>
            <person name="Louha S."/>
            <person name="Chalopin D."/>
            <person name="Bennetzen J.L."/>
            <person name="Mauricio R."/>
        </authorList>
    </citation>
    <scope>NUCLEOTIDE SEQUENCE [LARGE SCALE GENOMIC DNA]</scope>
    <source>
        <strain evidence="8">NE01/NJP1002.9</strain>
        <tissue evidence="8">Muscle</tissue>
    </source>
</reference>
<evidence type="ECO:0000256" key="3">
    <source>
        <dbReference type="ARBA" id="ARBA00022827"/>
    </source>
</evidence>
<dbReference type="InterPro" id="IPR017927">
    <property type="entry name" value="FAD-bd_FR_type"/>
</dbReference>
<dbReference type="GO" id="GO:0071949">
    <property type="term" value="F:FAD binding"/>
    <property type="evidence" value="ECO:0007669"/>
    <property type="project" value="TreeGrafter"/>
</dbReference>
<feature type="binding site" evidence="5">
    <location>
        <position position="343"/>
    </location>
    <ligand>
        <name>FAD</name>
        <dbReference type="ChEBI" id="CHEBI:57692"/>
    </ligand>
</feature>
<keyword evidence="9" id="KW-1185">Reference proteome</keyword>
<dbReference type="InterPro" id="IPR039261">
    <property type="entry name" value="FNR_nucleotide-bd"/>
</dbReference>
<evidence type="ECO:0000313" key="9">
    <source>
        <dbReference type="Proteomes" id="UP000250572"/>
    </source>
</evidence>
<sequence length="537" mass="60105">MATLDLVSLARTRVTGAPLWTQAWSGAQWLATGGWAFSHRAWPGSARRGNMGPPSHWPTTRERGQRDRVQCVMDGGRERGIWESDPRVQKLGLGTWNVTSLVEKEPELVCKVERFRLEIVVSGSGTSFLERGWTYFHSEVAHSERHRAGLGILVAPHLGAWTLGFTPVNERVASLRLWVGGRVLTVVCAYGLNDSSDYPPFLESLERIPGSGCVTVDLKAGILRLEVLLGKLSYMIHLDLAHEVEENVSVHTAFSVGKIQVTINKQTRGKWTSLGQPLEFHNTFLCKKNRGAFYRDCRLVSKMEVTHNTHVFRLQLPGGTVMHVAVGKHVYLKAIIEGTEIVRPYTPVDQNLVPASSPSVHESDLYFMIKVYPDGVFTPYLNSLQMGENISVSGPEGTFSLRPFRDVTHLYLLAGGTGFTPMVRLINLALREVDTIRTTKLLFFNKQEEDILWRCQLDDLAANDERFQVEYILSEPSASWTGRKGRVDETLLNDLFVRPKGSKCYVCVCGPSAFTEQTLGLLKQLCFSEEECHAFKG</sequence>
<dbReference type="CDD" id="cd06183">
    <property type="entry name" value="cyt_b5_reduct_like"/>
    <property type="match status" value="1"/>
</dbReference>
<dbReference type="Pfam" id="PF00970">
    <property type="entry name" value="FAD_binding_6"/>
    <property type="match status" value="1"/>
</dbReference>
<dbReference type="InterPro" id="IPR001433">
    <property type="entry name" value="OxRdtase_FAD/NAD-bd"/>
</dbReference>
<dbReference type="STRING" id="33528.ENSGAFP00000009352"/>
<dbReference type="GO" id="GO:0005739">
    <property type="term" value="C:mitochondrion"/>
    <property type="evidence" value="ECO:0007669"/>
    <property type="project" value="TreeGrafter"/>
</dbReference>
<dbReference type="Gene3D" id="3.40.50.80">
    <property type="entry name" value="Nucleotide-binding domain of ferredoxin-NADP reductase (FNR) module"/>
    <property type="match status" value="1"/>
</dbReference>
<keyword evidence="2 5" id="KW-0285">Flavoprotein</keyword>
<dbReference type="GO" id="GO:0016491">
    <property type="term" value="F:oxidoreductase activity"/>
    <property type="evidence" value="ECO:0007669"/>
    <property type="project" value="UniProtKB-KW"/>
</dbReference>
<accession>A0A315W240</accession>
<gene>
    <name evidence="8" type="ORF">CCH79_00020233</name>
</gene>
<feature type="binding site" evidence="5">
    <location>
        <position position="420"/>
    </location>
    <ligand>
        <name>FAD</name>
        <dbReference type="ChEBI" id="CHEBI:57692"/>
    </ligand>
</feature>
<evidence type="ECO:0000256" key="6">
    <source>
        <dbReference type="SAM" id="MobiDB-lite"/>
    </source>
</evidence>
<evidence type="ECO:0000259" key="7">
    <source>
        <dbReference type="PROSITE" id="PS51384"/>
    </source>
</evidence>
<comment type="caution">
    <text evidence="8">The sequence shown here is derived from an EMBL/GenBank/DDBJ whole genome shotgun (WGS) entry which is preliminary data.</text>
</comment>
<dbReference type="SUPFAM" id="SSF63380">
    <property type="entry name" value="Riboflavin synthase domain-like"/>
    <property type="match status" value="1"/>
</dbReference>
<dbReference type="AlphaFoldDB" id="A0A315W240"/>
<feature type="domain" description="FAD-binding FR-type" evidence="7">
    <location>
        <begin position="292"/>
        <end position="402"/>
    </location>
</feature>
<evidence type="ECO:0000256" key="2">
    <source>
        <dbReference type="ARBA" id="ARBA00022630"/>
    </source>
</evidence>
<dbReference type="InterPro" id="IPR008333">
    <property type="entry name" value="Cbr1-like_FAD-bd_dom"/>
</dbReference>
<dbReference type="Gene3D" id="2.40.30.10">
    <property type="entry name" value="Translation factors"/>
    <property type="match status" value="1"/>
</dbReference>
<dbReference type="Proteomes" id="UP000250572">
    <property type="component" value="Unassembled WGS sequence"/>
</dbReference>
<organism evidence="8 9">
    <name type="scientific">Gambusia affinis</name>
    <name type="common">Western mosquitofish</name>
    <name type="synonym">Heterandria affinis</name>
    <dbReference type="NCBI Taxonomy" id="33528"/>
    <lineage>
        <taxon>Eukaryota</taxon>
        <taxon>Metazoa</taxon>
        <taxon>Chordata</taxon>
        <taxon>Craniata</taxon>
        <taxon>Vertebrata</taxon>
        <taxon>Euteleostomi</taxon>
        <taxon>Actinopterygii</taxon>
        <taxon>Neopterygii</taxon>
        <taxon>Teleostei</taxon>
        <taxon>Neoteleostei</taxon>
        <taxon>Acanthomorphata</taxon>
        <taxon>Ovalentaria</taxon>
        <taxon>Atherinomorphae</taxon>
        <taxon>Cyprinodontiformes</taxon>
        <taxon>Poeciliidae</taxon>
        <taxon>Poeciliinae</taxon>
        <taxon>Gambusia</taxon>
    </lineage>
</organism>
<feature type="region of interest" description="Disordered" evidence="6">
    <location>
        <begin position="46"/>
        <end position="65"/>
    </location>
</feature>
<evidence type="ECO:0000256" key="5">
    <source>
        <dbReference type="PIRSR" id="PIRSR601834-1"/>
    </source>
</evidence>
<dbReference type="Pfam" id="PF00175">
    <property type="entry name" value="NAD_binding_1"/>
    <property type="match status" value="1"/>
</dbReference>
<keyword evidence="3 5" id="KW-0274">FAD</keyword>
<keyword evidence="4" id="KW-0560">Oxidoreductase</keyword>
<dbReference type="InterPro" id="IPR001834">
    <property type="entry name" value="CBR-like"/>
</dbReference>
<dbReference type="PANTHER" id="PTHR19370">
    <property type="entry name" value="NADH-CYTOCHROME B5 REDUCTASE"/>
    <property type="match status" value="1"/>
</dbReference>
<proteinExistence type="predicted"/>
<evidence type="ECO:0000313" key="8">
    <source>
        <dbReference type="EMBL" id="PWA29849.1"/>
    </source>
</evidence>
<dbReference type="PROSITE" id="PS51384">
    <property type="entry name" value="FAD_FR"/>
    <property type="match status" value="1"/>
</dbReference>
<dbReference type="FunFam" id="3.40.50.80:FF:000021">
    <property type="entry name" value="Cytochrome b5 reductase 4"/>
    <property type="match status" value="1"/>
</dbReference>
<dbReference type="EMBL" id="NHOQ01000528">
    <property type="protein sequence ID" value="PWA29849.1"/>
    <property type="molecule type" value="Genomic_DNA"/>
</dbReference>
<dbReference type="PANTHER" id="PTHR19370:SF185">
    <property type="entry name" value="NADH-CYTOCHROME B5 REDUCTASE"/>
    <property type="match status" value="1"/>
</dbReference>
<name>A0A315W240_GAMAF</name>
<protein>
    <recommendedName>
        <fullName evidence="7">FAD-binding FR-type domain-containing protein</fullName>
    </recommendedName>
</protein>
<evidence type="ECO:0000256" key="4">
    <source>
        <dbReference type="ARBA" id="ARBA00023002"/>
    </source>
</evidence>
<evidence type="ECO:0000256" key="1">
    <source>
        <dbReference type="ARBA" id="ARBA00001974"/>
    </source>
</evidence>
<feature type="binding site" evidence="5">
    <location>
        <position position="370"/>
    </location>
    <ligand>
        <name>FAD</name>
        <dbReference type="ChEBI" id="CHEBI:57692"/>
    </ligand>
</feature>
<dbReference type="InterPro" id="IPR017938">
    <property type="entry name" value="Riboflavin_synthase-like_b-brl"/>
</dbReference>
<feature type="binding site" evidence="5">
    <location>
        <position position="345"/>
    </location>
    <ligand>
        <name>FAD</name>
        <dbReference type="ChEBI" id="CHEBI:57692"/>
    </ligand>
</feature>
<feature type="binding site" evidence="5">
    <location>
        <position position="344"/>
    </location>
    <ligand>
        <name>FAD</name>
        <dbReference type="ChEBI" id="CHEBI:57692"/>
    </ligand>
</feature>
<comment type="cofactor">
    <cofactor evidence="1 5">
        <name>FAD</name>
        <dbReference type="ChEBI" id="CHEBI:57692"/>
    </cofactor>
</comment>